<dbReference type="RefSeq" id="WP_010863062.1">
    <property type="nucleotide sequence ID" value="NZ_KB944507.1"/>
</dbReference>
<comment type="caution">
    <text evidence="8">The sequence shown here is derived from an EMBL/GenBank/DDBJ whole genome shotgun (WGS) entry which is preliminary data.</text>
</comment>
<dbReference type="AlphaFoldDB" id="R8ARZ4"/>
<evidence type="ECO:0000313" key="9">
    <source>
        <dbReference type="Proteomes" id="UP000014012"/>
    </source>
</evidence>
<dbReference type="Proteomes" id="UP000014012">
    <property type="component" value="Unassembled WGS sequence"/>
</dbReference>
<dbReference type="GO" id="GO:0004713">
    <property type="term" value="F:protein tyrosine kinase activity"/>
    <property type="evidence" value="ECO:0007669"/>
    <property type="project" value="TreeGrafter"/>
</dbReference>
<evidence type="ECO:0000256" key="4">
    <source>
        <dbReference type="ARBA" id="ARBA00022989"/>
    </source>
</evidence>
<dbReference type="InterPro" id="IPR050445">
    <property type="entry name" value="Bact_polysacc_biosynth/exp"/>
</dbReference>
<accession>R8ARZ4</accession>
<dbReference type="GO" id="GO:0005886">
    <property type="term" value="C:plasma membrane"/>
    <property type="evidence" value="ECO:0007669"/>
    <property type="project" value="UniProtKB-SubCell"/>
</dbReference>
<dbReference type="PANTHER" id="PTHR32309">
    <property type="entry name" value="TYROSINE-PROTEIN KINASE"/>
    <property type="match status" value="1"/>
</dbReference>
<dbReference type="HOGENOM" id="CLU_060925_2_1_6"/>
<evidence type="ECO:0000313" key="8">
    <source>
        <dbReference type="EMBL" id="EON89099.1"/>
    </source>
</evidence>
<feature type="domain" description="Polysaccharide chain length determinant N-terminal" evidence="7">
    <location>
        <begin position="15"/>
        <end position="89"/>
    </location>
</feature>
<feature type="transmembrane region" description="Helical" evidence="6">
    <location>
        <begin position="31"/>
        <end position="50"/>
    </location>
</feature>
<protein>
    <submittedName>
        <fullName evidence="8">Lipopolysaccharide biosynthesis protein WzzE</fullName>
    </submittedName>
</protein>
<gene>
    <name evidence="8" type="ORF">PLESHI_07191</name>
</gene>
<dbReference type="InterPro" id="IPR003856">
    <property type="entry name" value="LPS_length_determ_N"/>
</dbReference>
<dbReference type="PATRIC" id="fig|1315976.3.peg.1412"/>
<name>R8ARZ4_PLESH</name>
<reference evidence="8 9" key="1">
    <citation type="journal article" date="2013" name="Genome Announc.">
        <title>Genome Sequence of Plesiomonas shigelloides Strain 302-73 (Serotype O1).</title>
        <authorList>
            <person name="Pique N."/>
            <person name="Aquilini E."/>
            <person name="Alioto T."/>
            <person name="Minana-Galbis D."/>
            <person name="Tomas J.M."/>
        </authorList>
    </citation>
    <scope>NUCLEOTIDE SEQUENCE [LARGE SCALE GENOMIC DNA]</scope>
    <source>
        <strain evidence="8 9">302-73</strain>
    </source>
</reference>
<dbReference type="SUPFAM" id="SSF160355">
    <property type="entry name" value="Bacterial polysaccharide co-polymerase-like"/>
    <property type="match status" value="1"/>
</dbReference>
<evidence type="ECO:0000256" key="3">
    <source>
        <dbReference type="ARBA" id="ARBA00022692"/>
    </source>
</evidence>
<keyword evidence="4 6" id="KW-1133">Transmembrane helix</keyword>
<keyword evidence="5 6" id="KW-0472">Membrane</keyword>
<dbReference type="PANTHER" id="PTHR32309:SF16">
    <property type="entry name" value="ECA POLYSACCHARIDE CHAIN LENGTH MODULATION PROTEIN"/>
    <property type="match status" value="1"/>
</dbReference>
<dbReference type="STRING" id="703.SAMEA2665130_03014"/>
<dbReference type="EMBL" id="AQQO01000045">
    <property type="protein sequence ID" value="EON89099.1"/>
    <property type="molecule type" value="Genomic_DNA"/>
</dbReference>
<evidence type="ECO:0000256" key="5">
    <source>
        <dbReference type="ARBA" id="ARBA00023136"/>
    </source>
</evidence>
<proteinExistence type="predicted"/>
<dbReference type="Pfam" id="PF02706">
    <property type="entry name" value="Wzz"/>
    <property type="match status" value="1"/>
</dbReference>
<feature type="transmembrane region" description="Helical" evidence="6">
    <location>
        <begin position="283"/>
        <end position="303"/>
    </location>
</feature>
<sequence>MIKQVSEQTHSTVDNELDIRGLFRILWSGKAWIIGTGVLFAALALVYSYVVKEEWSANAMTDRPLTTQLGSYFAQQQFLRGLDVQDTANVTLPPVQDEAYDELRMQLGSYDTRRDFWLQTDYYRSRTEGNARADGQLLDDLINDITFTAKDDKKTPFDSIRLSAETAADASNLLKQYIAFANARAVAALDANLAGRWASRLQSVKALVSRQESVNKALLQREQDGKTTADEAMQAANFDVDYAQNKAVLAALAIAPKLDQNIQTFRYLRTPVEPVNRDKPRRLFLLILWGVIGGMTGAGIAIGRRIAAR</sequence>
<comment type="subcellular location">
    <subcellularLocation>
        <location evidence="1">Cell membrane</location>
        <topology evidence="1">Multi-pass membrane protein</topology>
    </subcellularLocation>
</comment>
<evidence type="ECO:0000256" key="6">
    <source>
        <dbReference type="SAM" id="Phobius"/>
    </source>
</evidence>
<keyword evidence="3 6" id="KW-0812">Transmembrane</keyword>
<keyword evidence="2" id="KW-1003">Cell membrane</keyword>
<evidence type="ECO:0000256" key="2">
    <source>
        <dbReference type="ARBA" id="ARBA00022475"/>
    </source>
</evidence>
<organism evidence="8 9">
    <name type="scientific">Plesiomonas shigelloides 302-73</name>
    <dbReference type="NCBI Taxonomy" id="1315976"/>
    <lineage>
        <taxon>Bacteria</taxon>
        <taxon>Pseudomonadati</taxon>
        <taxon>Pseudomonadota</taxon>
        <taxon>Gammaproteobacteria</taxon>
        <taxon>Enterobacterales</taxon>
        <taxon>Enterobacteriaceae</taxon>
        <taxon>Plesiomonas</taxon>
    </lineage>
</organism>
<dbReference type="OrthoDB" id="9775724at2"/>
<keyword evidence="9" id="KW-1185">Reference proteome</keyword>
<evidence type="ECO:0000259" key="7">
    <source>
        <dbReference type="Pfam" id="PF02706"/>
    </source>
</evidence>
<dbReference type="Gene3D" id="3.30.1890.10">
    <property type="entry name" value="FepE-like"/>
    <property type="match status" value="1"/>
</dbReference>
<evidence type="ECO:0000256" key="1">
    <source>
        <dbReference type="ARBA" id="ARBA00004651"/>
    </source>
</evidence>